<organism evidence="1 2">
    <name type="scientific">Glossina palpalis gambiensis</name>
    <dbReference type="NCBI Taxonomy" id="67801"/>
    <lineage>
        <taxon>Eukaryota</taxon>
        <taxon>Metazoa</taxon>
        <taxon>Ecdysozoa</taxon>
        <taxon>Arthropoda</taxon>
        <taxon>Hexapoda</taxon>
        <taxon>Insecta</taxon>
        <taxon>Pterygota</taxon>
        <taxon>Neoptera</taxon>
        <taxon>Endopterygota</taxon>
        <taxon>Diptera</taxon>
        <taxon>Brachycera</taxon>
        <taxon>Muscomorpha</taxon>
        <taxon>Hippoboscoidea</taxon>
        <taxon>Glossinidae</taxon>
        <taxon>Glossina</taxon>
    </lineage>
</organism>
<dbReference type="Proteomes" id="UP000092460">
    <property type="component" value="Unassembled WGS sequence"/>
</dbReference>
<dbReference type="EnsemblMetazoa" id="GPPI012004-RA">
    <property type="protein sequence ID" value="GPPI012004-PA"/>
    <property type="gene ID" value="GPPI012004"/>
</dbReference>
<dbReference type="STRING" id="67801.A0A1B0AXH9"/>
<name>A0A1B0AXH9_9MUSC</name>
<proteinExistence type="predicted"/>
<protein>
    <submittedName>
        <fullName evidence="1">Uncharacterized protein</fullName>
    </submittedName>
</protein>
<reference evidence="1" key="2">
    <citation type="submission" date="2020-05" db="UniProtKB">
        <authorList>
            <consortium name="EnsemblMetazoa"/>
        </authorList>
    </citation>
    <scope>IDENTIFICATION</scope>
    <source>
        <strain evidence="1">IAEA</strain>
    </source>
</reference>
<sequence>MPELLTPQYVGVLFPCKLVSLSKQATASILPVSALPVAATGPGPGPLATMFGSSANENLSSPQSLEQLLECQWEHGSQFLMEQAQHFDSKSKLHL</sequence>
<dbReference type="EMBL" id="JXJN01005268">
    <property type="status" value="NOT_ANNOTATED_CDS"/>
    <property type="molecule type" value="Genomic_DNA"/>
</dbReference>
<dbReference type="VEuPathDB" id="VectorBase:GPPI012004"/>
<dbReference type="AlphaFoldDB" id="A0A1B0AXH9"/>
<evidence type="ECO:0000313" key="2">
    <source>
        <dbReference type="Proteomes" id="UP000092460"/>
    </source>
</evidence>
<reference evidence="2" key="1">
    <citation type="submission" date="2015-01" db="EMBL/GenBank/DDBJ databases">
        <authorList>
            <person name="Aksoy S."/>
            <person name="Warren W."/>
            <person name="Wilson R.K."/>
        </authorList>
    </citation>
    <scope>NUCLEOTIDE SEQUENCE [LARGE SCALE GENOMIC DNA]</scope>
    <source>
        <strain evidence="2">IAEA</strain>
    </source>
</reference>
<accession>A0A1B0AXH9</accession>
<keyword evidence="2" id="KW-1185">Reference proteome</keyword>
<evidence type="ECO:0000313" key="1">
    <source>
        <dbReference type="EnsemblMetazoa" id="GPPI012004-PA"/>
    </source>
</evidence>